<dbReference type="PATRIC" id="fig|1300343.5.peg.1442"/>
<comment type="similarity">
    <text evidence="9">Belongs to the bacterial CoaD family.</text>
</comment>
<dbReference type="PANTHER" id="PTHR21342:SF1">
    <property type="entry name" value="PHOSPHOPANTETHEINE ADENYLYLTRANSFERASE"/>
    <property type="match status" value="1"/>
</dbReference>
<dbReference type="KEGG" id="ddo:I597_1434"/>
<accession>A0A0A2GZ60</accession>
<evidence type="ECO:0000256" key="3">
    <source>
        <dbReference type="ARBA" id="ARBA00022695"/>
    </source>
</evidence>
<dbReference type="Pfam" id="PF01467">
    <property type="entry name" value="CTP_transf_like"/>
    <property type="match status" value="1"/>
</dbReference>
<feature type="binding site" evidence="9">
    <location>
        <position position="10"/>
    </location>
    <ligand>
        <name>substrate</name>
    </ligand>
</feature>
<sequence length="165" mass="18815">MKRKAVFPGSFDPITLGHYDIIERGLTLFDEIILAIGVNSDKKYMFSLEQRKQFLEDTFKDEPRIKVMTYKGLTIDFCKEQESEFILRGLRNPGDFEFEKAIAHTNRKLSGIETVFLLTSSGKSYISSSIVRDVIRNGGDCSGLVPDVVEPCANKIWKEIQAKRK</sequence>
<dbReference type="InterPro" id="IPR001980">
    <property type="entry name" value="PPAT"/>
</dbReference>
<keyword evidence="6 9" id="KW-0460">Magnesium</keyword>
<dbReference type="UniPathway" id="UPA00241">
    <property type="reaction ID" value="UER00355"/>
</dbReference>
<comment type="function">
    <text evidence="9">Reversibly transfers an adenylyl group from ATP to 4'-phosphopantetheine, yielding dephospho-CoA (dPCoA) and pyrophosphate.</text>
</comment>
<organism evidence="11 12">
    <name type="scientific">Dokdonia donghaensis DSW-1</name>
    <dbReference type="NCBI Taxonomy" id="1300343"/>
    <lineage>
        <taxon>Bacteria</taxon>
        <taxon>Pseudomonadati</taxon>
        <taxon>Bacteroidota</taxon>
        <taxon>Flavobacteriia</taxon>
        <taxon>Flavobacteriales</taxon>
        <taxon>Flavobacteriaceae</taxon>
        <taxon>Dokdonia</taxon>
    </lineage>
</organism>
<keyword evidence="3 9" id="KW-0548">Nucleotidyltransferase</keyword>
<reference evidence="11 12" key="1">
    <citation type="submission" date="2014-10" db="EMBL/GenBank/DDBJ databases">
        <title>Draft genome sequence of the proteorhodopsin-containing marine bacterium Dokdonia donghaensis.</title>
        <authorList>
            <person name="Gomez-Consarnau L."/>
            <person name="Gonzalez J.M."/>
            <person name="Riedel T."/>
            <person name="Jaenicke S."/>
            <person name="Wagner-Doebler I."/>
            <person name="Fuhrman J.A."/>
        </authorList>
    </citation>
    <scope>NUCLEOTIDE SEQUENCE [LARGE SCALE GENOMIC DNA]</scope>
    <source>
        <strain evidence="11 12">DSW-1</strain>
    </source>
</reference>
<dbReference type="InterPro" id="IPR014729">
    <property type="entry name" value="Rossmann-like_a/b/a_fold"/>
</dbReference>
<evidence type="ECO:0000313" key="12">
    <source>
        <dbReference type="Proteomes" id="UP000030140"/>
    </source>
</evidence>
<keyword evidence="5 9" id="KW-0067">ATP-binding</keyword>
<evidence type="ECO:0000256" key="7">
    <source>
        <dbReference type="ARBA" id="ARBA00022993"/>
    </source>
</evidence>
<keyword evidence="12" id="KW-1185">Reference proteome</keyword>
<keyword evidence="4 9" id="KW-0547">Nucleotide-binding</keyword>
<dbReference type="OrthoDB" id="9806661at2"/>
<feature type="site" description="Transition state stabilizer" evidence="9">
    <location>
        <position position="18"/>
    </location>
</feature>
<feature type="binding site" evidence="9">
    <location>
        <position position="18"/>
    </location>
    <ligand>
        <name>ATP</name>
        <dbReference type="ChEBI" id="CHEBI:30616"/>
    </ligand>
</feature>
<feature type="domain" description="Cytidyltransferase-like" evidence="10">
    <location>
        <begin position="6"/>
        <end position="133"/>
    </location>
</feature>
<feature type="binding site" evidence="9">
    <location>
        <begin position="123"/>
        <end position="129"/>
    </location>
    <ligand>
        <name>ATP</name>
        <dbReference type="ChEBI" id="CHEBI:30616"/>
    </ligand>
</feature>
<feature type="binding site" evidence="9">
    <location>
        <position position="99"/>
    </location>
    <ligand>
        <name>ATP</name>
        <dbReference type="ChEBI" id="CHEBI:30616"/>
    </ligand>
</feature>
<dbReference type="Gene3D" id="3.40.50.620">
    <property type="entry name" value="HUPs"/>
    <property type="match status" value="1"/>
</dbReference>
<dbReference type="GO" id="GO:0015937">
    <property type="term" value="P:coenzyme A biosynthetic process"/>
    <property type="evidence" value="ECO:0007669"/>
    <property type="project" value="UniProtKB-UniRule"/>
</dbReference>
<comment type="subunit">
    <text evidence="9">Homohexamer.</text>
</comment>
<evidence type="ECO:0000259" key="10">
    <source>
        <dbReference type="Pfam" id="PF01467"/>
    </source>
</evidence>
<dbReference type="GO" id="GO:0005737">
    <property type="term" value="C:cytoplasm"/>
    <property type="evidence" value="ECO:0007669"/>
    <property type="project" value="UniProtKB-SubCell"/>
</dbReference>
<feature type="binding site" evidence="9">
    <location>
        <position position="74"/>
    </location>
    <ligand>
        <name>substrate</name>
    </ligand>
</feature>
<dbReference type="AlphaFoldDB" id="A0A0A2GZ60"/>
<keyword evidence="2 9" id="KW-0808">Transferase</keyword>
<protein>
    <recommendedName>
        <fullName evidence="9">Phosphopantetheine adenylyltransferase</fullName>
        <ecNumber evidence="9">2.7.7.3</ecNumber>
    </recommendedName>
    <alternativeName>
        <fullName evidence="9">Dephospho-CoA pyrophosphorylase</fullName>
    </alternativeName>
    <alternativeName>
        <fullName evidence="9">Pantetheine-phosphate adenylyltransferase</fullName>
        <shortName evidence="9">PPAT</shortName>
    </alternativeName>
</protein>
<dbReference type="RefSeq" id="WP_035327867.1">
    <property type="nucleotide sequence ID" value="NZ_CP015125.1"/>
</dbReference>
<dbReference type="EMBL" id="JSAQ01000001">
    <property type="protein sequence ID" value="KGO07626.1"/>
    <property type="molecule type" value="Genomic_DNA"/>
</dbReference>
<dbReference type="GO" id="GO:0005524">
    <property type="term" value="F:ATP binding"/>
    <property type="evidence" value="ECO:0007669"/>
    <property type="project" value="UniProtKB-KW"/>
</dbReference>
<dbReference type="Proteomes" id="UP000030140">
    <property type="component" value="Unassembled WGS sequence"/>
</dbReference>
<feature type="binding site" evidence="9">
    <location>
        <begin position="89"/>
        <end position="91"/>
    </location>
    <ligand>
        <name>ATP</name>
        <dbReference type="ChEBI" id="CHEBI:30616"/>
    </ligand>
</feature>
<comment type="caution">
    <text evidence="11">The sequence shown here is derived from an EMBL/GenBank/DDBJ whole genome shotgun (WGS) entry which is preliminary data.</text>
</comment>
<comment type="pathway">
    <text evidence="9">Cofactor biosynthesis; coenzyme A biosynthesis; CoA from (R)-pantothenate: step 4/5.</text>
</comment>
<evidence type="ECO:0000256" key="9">
    <source>
        <dbReference type="HAMAP-Rule" id="MF_00151"/>
    </source>
</evidence>
<feature type="binding site" evidence="9">
    <location>
        <position position="42"/>
    </location>
    <ligand>
        <name>substrate</name>
    </ligand>
</feature>
<dbReference type="HAMAP" id="MF_00151">
    <property type="entry name" value="PPAT_bact"/>
    <property type="match status" value="1"/>
</dbReference>
<evidence type="ECO:0000256" key="2">
    <source>
        <dbReference type="ARBA" id="ARBA00022679"/>
    </source>
</evidence>
<gene>
    <name evidence="9" type="primary">coaD</name>
    <name evidence="11" type="ORF">NV36_12775</name>
</gene>
<comment type="cofactor">
    <cofactor evidence="9">
        <name>Mg(2+)</name>
        <dbReference type="ChEBI" id="CHEBI:18420"/>
    </cofactor>
</comment>
<dbReference type="NCBIfam" id="TIGR00125">
    <property type="entry name" value="cyt_tran_rel"/>
    <property type="match status" value="1"/>
</dbReference>
<evidence type="ECO:0000256" key="4">
    <source>
        <dbReference type="ARBA" id="ARBA00022741"/>
    </source>
</evidence>
<feature type="binding site" evidence="9">
    <location>
        <begin position="10"/>
        <end position="11"/>
    </location>
    <ligand>
        <name>ATP</name>
        <dbReference type="ChEBI" id="CHEBI:30616"/>
    </ligand>
</feature>
<evidence type="ECO:0000256" key="8">
    <source>
        <dbReference type="ARBA" id="ARBA00029346"/>
    </source>
</evidence>
<comment type="subcellular location">
    <subcellularLocation>
        <location evidence="9">Cytoplasm</location>
    </subcellularLocation>
</comment>
<evidence type="ECO:0000256" key="5">
    <source>
        <dbReference type="ARBA" id="ARBA00022840"/>
    </source>
</evidence>
<comment type="catalytic activity">
    <reaction evidence="8 9">
        <text>(R)-4'-phosphopantetheine + ATP + H(+) = 3'-dephospho-CoA + diphosphate</text>
        <dbReference type="Rhea" id="RHEA:19801"/>
        <dbReference type="ChEBI" id="CHEBI:15378"/>
        <dbReference type="ChEBI" id="CHEBI:30616"/>
        <dbReference type="ChEBI" id="CHEBI:33019"/>
        <dbReference type="ChEBI" id="CHEBI:57328"/>
        <dbReference type="ChEBI" id="CHEBI:61723"/>
        <dbReference type="EC" id="2.7.7.3"/>
    </reaction>
</comment>
<name>A0A0A2GZ60_9FLAO</name>
<feature type="binding site" evidence="9">
    <location>
        <position position="88"/>
    </location>
    <ligand>
        <name>substrate</name>
    </ligand>
</feature>
<keyword evidence="7 9" id="KW-0173">Coenzyme A biosynthesis</keyword>
<dbReference type="NCBIfam" id="TIGR01510">
    <property type="entry name" value="coaD_prev_kdtB"/>
    <property type="match status" value="1"/>
</dbReference>
<keyword evidence="1 9" id="KW-0963">Cytoplasm</keyword>
<dbReference type="GO" id="GO:0004595">
    <property type="term" value="F:pantetheine-phosphate adenylyltransferase activity"/>
    <property type="evidence" value="ECO:0007669"/>
    <property type="project" value="UniProtKB-UniRule"/>
</dbReference>
<dbReference type="PRINTS" id="PR01020">
    <property type="entry name" value="LPSBIOSNTHSS"/>
</dbReference>
<dbReference type="SUPFAM" id="SSF52374">
    <property type="entry name" value="Nucleotidylyl transferase"/>
    <property type="match status" value="1"/>
</dbReference>
<dbReference type="InterPro" id="IPR004821">
    <property type="entry name" value="Cyt_trans-like"/>
</dbReference>
<proteinExistence type="inferred from homology"/>
<evidence type="ECO:0000256" key="1">
    <source>
        <dbReference type="ARBA" id="ARBA00022490"/>
    </source>
</evidence>
<dbReference type="PANTHER" id="PTHR21342">
    <property type="entry name" value="PHOSPHOPANTETHEINE ADENYLYLTRANSFERASE"/>
    <property type="match status" value="1"/>
</dbReference>
<evidence type="ECO:0000256" key="6">
    <source>
        <dbReference type="ARBA" id="ARBA00022842"/>
    </source>
</evidence>
<dbReference type="EC" id="2.7.7.3" evidence="9"/>
<evidence type="ECO:0000313" key="11">
    <source>
        <dbReference type="EMBL" id="KGO07626.1"/>
    </source>
</evidence>